<organism evidence="2 3">
    <name type="scientific">Claviceps africana</name>
    <dbReference type="NCBI Taxonomy" id="83212"/>
    <lineage>
        <taxon>Eukaryota</taxon>
        <taxon>Fungi</taxon>
        <taxon>Dikarya</taxon>
        <taxon>Ascomycota</taxon>
        <taxon>Pezizomycotina</taxon>
        <taxon>Sordariomycetes</taxon>
        <taxon>Hypocreomycetidae</taxon>
        <taxon>Hypocreales</taxon>
        <taxon>Clavicipitaceae</taxon>
        <taxon>Claviceps</taxon>
    </lineage>
</organism>
<comment type="caution">
    <text evidence="2">The sequence shown here is derived from an EMBL/GenBank/DDBJ whole genome shotgun (WGS) entry which is preliminary data.</text>
</comment>
<name>A0A8K0JIV3_9HYPO</name>
<feature type="region of interest" description="Disordered" evidence="1">
    <location>
        <begin position="15"/>
        <end position="110"/>
    </location>
</feature>
<evidence type="ECO:0000313" key="2">
    <source>
        <dbReference type="EMBL" id="KAG5930489.1"/>
    </source>
</evidence>
<sequence length="278" mass="30169">MKPMSRGEALMIVTSDMKMENDSSSDGSSLFSDEGLVSDATDDARLLDPDPDVNVAGDALLQDPDPDDTGNSRLQSLDPDVTGNTRLQSLDPDVIGNTRLQDPDLDVTGNTRLQSLDPTVADEARLQNPDPNVTRNAHLHAGARFVIKDADGLRFLTVEGQDLVLQDCGSVDHVETYWHWHWDSFEDKGWLHLRNRVTGGYIGVTCHGGSGASVKVRPGDEDHFSKRLVATSSAGQGHTLSVLSPRGGLWQITLGDPSYEAMVLKSGGTSFEFIKVEE</sequence>
<evidence type="ECO:0000313" key="3">
    <source>
        <dbReference type="Proteomes" id="UP000811619"/>
    </source>
</evidence>
<protein>
    <submittedName>
        <fullName evidence="2">Uncharacterized protein</fullName>
    </submittedName>
</protein>
<evidence type="ECO:0000256" key="1">
    <source>
        <dbReference type="SAM" id="MobiDB-lite"/>
    </source>
</evidence>
<keyword evidence="3" id="KW-1185">Reference proteome</keyword>
<dbReference type="AlphaFoldDB" id="A0A8K0JIV3"/>
<proteinExistence type="predicted"/>
<dbReference type="OrthoDB" id="4949179at2759"/>
<dbReference type="Proteomes" id="UP000811619">
    <property type="component" value="Unassembled WGS sequence"/>
</dbReference>
<gene>
    <name evidence="2" type="ORF">E4U42_001061</name>
</gene>
<accession>A0A8K0JIV3</accession>
<reference evidence="2" key="1">
    <citation type="journal article" date="2020" name="bioRxiv">
        <title>Whole genome comparisons of ergot fungi reveals the divergence and evolution of species within the genus Claviceps are the result of varying mechanisms driving genome evolution and host range expansion.</title>
        <authorList>
            <person name="Wyka S.A."/>
            <person name="Mondo S.J."/>
            <person name="Liu M."/>
            <person name="Dettman J."/>
            <person name="Nalam V."/>
            <person name="Broders K.D."/>
        </authorList>
    </citation>
    <scope>NUCLEOTIDE SEQUENCE</scope>
    <source>
        <strain evidence="2">CCC 489</strain>
    </source>
</reference>
<feature type="compositionally biased region" description="Low complexity" evidence="1">
    <location>
        <begin position="22"/>
        <end position="33"/>
    </location>
</feature>
<dbReference type="EMBL" id="SRPY01000013">
    <property type="protein sequence ID" value="KAG5930489.1"/>
    <property type="molecule type" value="Genomic_DNA"/>
</dbReference>